<organism evidence="1 2">
    <name type="scientific">Streptomyces liliifuscus</name>
    <dbReference type="NCBI Taxonomy" id="2797636"/>
    <lineage>
        <taxon>Bacteria</taxon>
        <taxon>Bacillati</taxon>
        <taxon>Actinomycetota</taxon>
        <taxon>Actinomycetes</taxon>
        <taxon>Kitasatosporales</taxon>
        <taxon>Streptomycetaceae</taxon>
        <taxon>Streptomyces</taxon>
    </lineage>
</organism>
<dbReference type="EMBL" id="CP066831">
    <property type="protein sequence ID" value="QQM38776.1"/>
    <property type="molecule type" value="Genomic_DNA"/>
</dbReference>
<dbReference type="Pfam" id="PF14388">
    <property type="entry name" value="DUF4419"/>
    <property type="match status" value="1"/>
</dbReference>
<accession>A0A7T7I0H7</accession>
<evidence type="ECO:0000313" key="2">
    <source>
        <dbReference type="Proteomes" id="UP000595636"/>
    </source>
</evidence>
<name>A0A7T7I0H7_9ACTN</name>
<dbReference type="RefSeq" id="WP_200393940.1">
    <property type="nucleotide sequence ID" value="NZ_CP066831.1"/>
</dbReference>
<dbReference type="AlphaFoldDB" id="A0A7T7I0H7"/>
<proteinExistence type="predicted"/>
<dbReference type="InterPro" id="IPR025533">
    <property type="entry name" value="DUF4419"/>
</dbReference>
<sequence length="510" mass="55582">MVTFEIDDVTPSVEPLPTRPLGELVVGALAVGGDPSVPVVEPNGVHPLLGAVGRAFADHRRLVLTPDAVWLTIAQGLAQHIRLHAEELRPRLVRHAGRKRLTVAVDGQLPHDPNSWQDAVELFHKLLAAEIEGTGTTADLFECDFSTSTDVERVAGRIVMLDAYAPYFAVWMTFVCGIPSVTLTGTVEDWQRIRARLDVVAELGPETWCRSLVPIADQFVRAAAGDVDTAFWRRIYSPVDAYGGEVVTGWIARFYPYLTRHGAATRPNPLLELPLDEPRDLTLDGMFYQGPGVRSDDVPATLSRLVVHINDRVGGDNRVVALHAGLVGVGQDDDGSLRPVAGWHLAPAAVEMDDVVDRIVRDHATTPAQSPDGLWFEGCADVVALYSRVGSATLFDGAWRLRPIADRRTVWRGHRAHSIAVVIDLADGRSLGAVDNSRTGTTHWVVCRIEEVPSDGTETTRPRFRLVDEPNEVPVYGTSLALLLDAALDSGGDIAHLETGRLDELDRDIA</sequence>
<dbReference type="KEGG" id="slf:JEQ17_04350"/>
<dbReference type="PANTHER" id="PTHR31252:SF11">
    <property type="entry name" value="DUF4419 DOMAIN-CONTAINING PROTEIN"/>
    <property type="match status" value="1"/>
</dbReference>
<reference evidence="1 2" key="1">
    <citation type="submission" date="2020-12" db="EMBL/GenBank/DDBJ databases">
        <title>A novel species.</title>
        <authorList>
            <person name="Li K."/>
        </authorList>
    </citation>
    <scope>NUCLEOTIDE SEQUENCE [LARGE SCALE GENOMIC DNA]</scope>
    <source>
        <strain evidence="1 2">ZYC-3</strain>
    </source>
</reference>
<evidence type="ECO:0000313" key="1">
    <source>
        <dbReference type="EMBL" id="QQM38776.1"/>
    </source>
</evidence>
<gene>
    <name evidence="1" type="ORF">JEQ17_04350</name>
</gene>
<dbReference type="PANTHER" id="PTHR31252">
    <property type="entry name" value="DUF4419 DOMAIN-CONTAINING PROTEIN"/>
    <property type="match status" value="1"/>
</dbReference>
<protein>
    <submittedName>
        <fullName evidence="1">DUF4419 domain-containing protein</fullName>
    </submittedName>
</protein>
<dbReference type="Proteomes" id="UP000595636">
    <property type="component" value="Chromosome"/>
</dbReference>
<keyword evidence="2" id="KW-1185">Reference proteome</keyword>